<protein>
    <submittedName>
        <fullName evidence="1">Uncharacterized protein</fullName>
    </submittedName>
</protein>
<evidence type="ECO:0000313" key="1">
    <source>
        <dbReference type="EMBL" id="KAH6944338.1"/>
    </source>
</evidence>
<reference evidence="1" key="1">
    <citation type="submission" date="2020-05" db="EMBL/GenBank/DDBJ databases">
        <title>Large-scale comparative analyses of tick genomes elucidate their genetic diversity and vector capacities.</title>
        <authorList>
            <person name="Jia N."/>
            <person name="Wang J."/>
            <person name="Shi W."/>
            <person name="Du L."/>
            <person name="Sun Y."/>
            <person name="Zhan W."/>
            <person name="Jiang J."/>
            <person name="Wang Q."/>
            <person name="Zhang B."/>
            <person name="Ji P."/>
            <person name="Sakyi L.B."/>
            <person name="Cui X."/>
            <person name="Yuan T."/>
            <person name="Jiang B."/>
            <person name="Yang W."/>
            <person name="Lam T.T.-Y."/>
            <person name="Chang Q."/>
            <person name="Ding S."/>
            <person name="Wang X."/>
            <person name="Zhu J."/>
            <person name="Ruan X."/>
            <person name="Zhao L."/>
            <person name="Wei J."/>
            <person name="Que T."/>
            <person name="Du C."/>
            <person name="Cheng J."/>
            <person name="Dai P."/>
            <person name="Han X."/>
            <person name="Huang E."/>
            <person name="Gao Y."/>
            <person name="Liu J."/>
            <person name="Shao H."/>
            <person name="Ye R."/>
            <person name="Li L."/>
            <person name="Wei W."/>
            <person name="Wang X."/>
            <person name="Wang C."/>
            <person name="Yang T."/>
            <person name="Huo Q."/>
            <person name="Li W."/>
            <person name="Guo W."/>
            <person name="Chen H."/>
            <person name="Zhou L."/>
            <person name="Ni X."/>
            <person name="Tian J."/>
            <person name="Zhou Y."/>
            <person name="Sheng Y."/>
            <person name="Liu T."/>
            <person name="Pan Y."/>
            <person name="Xia L."/>
            <person name="Li J."/>
            <person name="Zhao F."/>
            <person name="Cao W."/>
        </authorList>
    </citation>
    <scope>NUCLEOTIDE SEQUENCE</scope>
    <source>
        <strain evidence="1">Hyas-2018</strain>
    </source>
</reference>
<organism evidence="1 2">
    <name type="scientific">Hyalomma asiaticum</name>
    <name type="common">Tick</name>
    <dbReference type="NCBI Taxonomy" id="266040"/>
    <lineage>
        <taxon>Eukaryota</taxon>
        <taxon>Metazoa</taxon>
        <taxon>Ecdysozoa</taxon>
        <taxon>Arthropoda</taxon>
        <taxon>Chelicerata</taxon>
        <taxon>Arachnida</taxon>
        <taxon>Acari</taxon>
        <taxon>Parasitiformes</taxon>
        <taxon>Ixodida</taxon>
        <taxon>Ixodoidea</taxon>
        <taxon>Ixodidae</taxon>
        <taxon>Hyalomminae</taxon>
        <taxon>Hyalomma</taxon>
    </lineage>
</organism>
<gene>
    <name evidence="1" type="ORF">HPB50_002711</name>
</gene>
<dbReference type="Proteomes" id="UP000821845">
    <property type="component" value="Chromosome 1"/>
</dbReference>
<name>A0ACB7TB98_HYAAI</name>
<accession>A0ACB7TB98</accession>
<evidence type="ECO:0000313" key="2">
    <source>
        <dbReference type="Proteomes" id="UP000821845"/>
    </source>
</evidence>
<comment type="caution">
    <text evidence="1">The sequence shown here is derived from an EMBL/GenBank/DDBJ whole genome shotgun (WGS) entry which is preliminary data.</text>
</comment>
<proteinExistence type="predicted"/>
<sequence length="140" mass="15140">MVAATWKGTRQSIIVNCFMTAGFGTQGPETAKAAPHCMSAVQQHEDAWEYHCSVDEVPTEISFSEYMSADANVVTTEVLDDKDIVRLIVSMEGVAAEDADTEEGEVPVPTPSQVMDALDLLRQFTGVQEGTKDALDALQT</sequence>
<dbReference type="EMBL" id="CM023481">
    <property type="protein sequence ID" value="KAH6944338.1"/>
    <property type="molecule type" value="Genomic_DNA"/>
</dbReference>
<keyword evidence="2" id="KW-1185">Reference proteome</keyword>